<name>A0A645FAW3_9ZZZZ</name>
<proteinExistence type="predicted"/>
<dbReference type="AlphaFoldDB" id="A0A645FAW3"/>
<protein>
    <submittedName>
        <fullName evidence="1">Uncharacterized protein</fullName>
    </submittedName>
</protein>
<gene>
    <name evidence="1" type="ORF">SDC9_158811</name>
</gene>
<sequence length="198" mass="22755">MFPFHRLWSASLVPHKYQHFPQDNGIAQKVHILPHRLYQPGNRHRPGRRRRLKPIAPLQPVSIAVLSFPHILVWVAQSLHFPYRVGRKIRLNSQQCGIVVIPKANYLPRKLIFSKLSAQHRDLSAGRIVQYLGYKPVAAIPRGVRPYHIRHPGPWLFIDSRTATGALLKSGHPKTVAIPQKGKFTGTQWPRQPRQPVY</sequence>
<organism evidence="1">
    <name type="scientific">bioreactor metagenome</name>
    <dbReference type="NCBI Taxonomy" id="1076179"/>
    <lineage>
        <taxon>unclassified sequences</taxon>
        <taxon>metagenomes</taxon>
        <taxon>ecological metagenomes</taxon>
    </lineage>
</organism>
<evidence type="ECO:0000313" key="1">
    <source>
        <dbReference type="EMBL" id="MPN11508.1"/>
    </source>
</evidence>
<accession>A0A645FAW3</accession>
<comment type="caution">
    <text evidence="1">The sequence shown here is derived from an EMBL/GenBank/DDBJ whole genome shotgun (WGS) entry which is preliminary data.</text>
</comment>
<dbReference type="EMBL" id="VSSQ01057726">
    <property type="protein sequence ID" value="MPN11508.1"/>
    <property type="molecule type" value="Genomic_DNA"/>
</dbReference>
<reference evidence="1" key="1">
    <citation type="submission" date="2019-08" db="EMBL/GenBank/DDBJ databases">
        <authorList>
            <person name="Kucharzyk K."/>
            <person name="Murdoch R.W."/>
            <person name="Higgins S."/>
            <person name="Loffler F."/>
        </authorList>
    </citation>
    <scope>NUCLEOTIDE SEQUENCE</scope>
</reference>